<sequence>MELLWIFTLIIMFIASIISVPIFIFKSIQTKNYTILFFSILSLIMLLYPLMNAFKGVDVEKTSIISIDTYWFLYLAVILVIFIMSFIKNIRSVSIIGGTLFCIVVFQLILYKVM</sequence>
<name>A0A2B3TTB9_BACCE</name>
<protein>
    <submittedName>
        <fullName evidence="2">Uncharacterized protein</fullName>
    </submittedName>
</protein>
<reference evidence="2 3" key="1">
    <citation type="submission" date="2017-09" db="EMBL/GenBank/DDBJ databases">
        <title>Large-scale bioinformatics analysis of Bacillus genomes uncovers conserved roles of natural products in bacterial physiology.</title>
        <authorList>
            <consortium name="Agbiome Team Llc"/>
            <person name="Bleich R.M."/>
            <person name="Grubbs K.J."/>
            <person name="Santa Maria K.C."/>
            <person name="Allen S.E."/>
            <person name="Farag S."/>
            <person name="Shank E.A."/>
            <person name="Bowers A."/>
        </authorList>
    </citation>
    <scope>NUCLEOTIDE SEQUENCE [LARGE SCALE GENOMIC DNA]</scope>
    <source>
        <strain evidence="2 3">AFS061806</strain>
    </source>
</reference>
<gene>
    <name evidence="2" type="ORF">COK86_27450</name>
</gene>
<keyword evidence="1" id="KW-1133">Transmembrane helix</keyword>
<dbReference type="AlphaFoldDB" id="A0A2B3TTB9"/>
<evidence type="ECO:0000313" key="3">
    <source>
        <dbReference type="Proteomes" id="UP000224076"/>
    </source>
</evidence>
<keyword evidence="1" id="KW-0472">Membrane</keyword>
<organism evidence="2 3">
    <name type="scientific">Bacillus cereus</name>
    <dbReference type="NCBI Taxonomy" id="1396"/>
    <lineage>
        <taxon>Bacteria</taxon>
        <taxon>Bacillati</taxon>
        <taxon>Bacillota</taxon>
        <taxon>Bacilli</taxon>
        <taxon>Bacillales</taxon>
        <taxon>Bacillaceae</taxon>
        <taxon>Bacillus</taxon>
        <taxon>Bacillus cereus group</taxon>
    </lineage>
</organism>
<dbReference type="Proteomes" id="UP000224076">
    <property type="component" value="Unassembled WGS sequence"/>
</dbReference>
<proteinExistence type="predicted"/>
<comment type="caution">
    <text evidence="2">The sequence shown here is derived from an EMBL/GenBank/DDBJ whole genome shotgun (WGS) entry which is preliminary data.</text>
</comment>
<feature type="transmembrane region" description="Helical" evidence="1">
    <location>
        <begin position="71"/>
        <end position="87"/>
    </location>
</feature>
<evidence type="ECO:0000256" key="1">
    <source>
        <dbReference type="SAM" id="Phobius"/>
    </source>
</evidence>
<feature type="transmembrane region" description="Helical" evidence="1">
    <location>
        <begin position="94"/>
        <end position="111"/>
    </location>
</feature>
<feature type="transmembrane region" description="Helical" evidence="1">
    <location>
        <begin position="6"/>
        <end position="25"/>
    </location>
</feature>
<feature type="transmembrane region" description="Helical" evidence="1">
    <location>
        <begin position="32"/>
        <end position="51"/>
    </location>
</feature>
<accession>A0A2B3TTB9</accession>
<dbReference type="EMBL" id="NVDG01000059">
    <property type="protein sequence ID" value="PFU37830.1"/>
    <property type="molecule type" value="Genomic_DNA"/>
</dbReference>
<dbReference type="RefSeq" id="WP_098666402.1">
    <property type="nucleotide sequence ID" value="NZ_NVDG01000059.1"/>
</dbReference>
<keyword evidence="1" id="KW-0812">Transmembrane</keyword>
<evidence type="ECO:0000313" key="2">
    <source>
        <dbReference type="EMBL" id="PFU37830.1"/>
    </source>
</evidence>